<evidence type="ECO:0000259" key="1">
    <source>
        <dbReference type="Pfam" id="PF12476"/>
    </source>
</evidence>
<protein>
    <recommendedName>
        <fullName evidence="5">DUF3696 domain-containing protein</fullName>
    </recommendedName>
</protein>
<dbReference type="Pfam" id="PF13175">
    <property type="entry name" value="AAA_15"/>
    <property type="match status" value="2"/>
</dbReference>
<feature type="domain" description="DUF3696" evidence="1">
    <location>
        <begin position="399"/>
        <end position="440"/>
    </location>
</feature>
<dbReference type="GeneID" id="93658178"/>
<dbReference type="InterPro" id="IPR051396">
    <property type="entry name" value="Bact_Antivir_Def_Nuclease"/>
</dbReference>
<dbReference type="InterPro" id="IPR041685">
    <property type="entry name" value="AAA_GajA/Old/RecF-like"/>
</dbReference>
<feature type="domain" description="Endonuclease GajA/Old nuclease/RecF-like AAA" evidence="2">
    <location>
        <begin position="1"/>
        <end position="68"/>
    </location>
</feature>
<dbReference type="Proteomes" id="UP000614982">
    <property type="component" value="Unassembled WGS sequence"/>
</dbReference>
<dbReference type="SUPFAM" id="SSF52540">
    <property type="entry name" value="P-loop containing nucleoside triphosphate hydrolases"/>
    <property type="match status" value="1"/>
</dbReference>
<dbReference type="RefSeq" id="WP_025259138.1">
    <property type="nucleotide sequence ID" value="NZ_BLVV01000010.1"/>
</dbReference>
<dbReference type="PANTHER" id="PTHR43581:SF2">
    <property type="entry name" value="EXCINUCLEASE ATPASE SUBUNIT"/>
    <property type="match status" value="1"/>
</dbReference>
<gene>
    <name evidence="3" type="ORF">PSCICP_17060</name>
</gene>
<comment type="caution">
    <text evidence="3">The sequence shown here is derived from an EMBL/GenBank/DDBJ whole genome shotgun (WGS) entry which is preliminary data.</text>
</comment>
<reference evidence="3 4" key="1">
    <citation type="submission" date="2020-05" db="EMBL/GenBank/DDBJ databases">
        <title>Genetic diversity of Pseudomonas cichorii.</title>
        <authorList>
            <person name="Tani S."/>
            <person name="Yagi H."/>
            <person name="Hashimoto S."/>
            <person name="Iiyama K."/>
            <person name="Furuya N."/>
        </authorList>
    </citation>
    <scope>NUCLEOTIDE SEQUENCE [LARGE SCALE GENOMIC DNA]</scope>
    <source>
        <strain evidence="3 4">LMG 2162</strain>
    </source>
</reference>
<proteinExistence type="predicted"/>
<dbReference type="Gene3D" id="3.40.50.300">
    <property type="entry name" value="P-loop containing nucleotide triphosphate hydrolases"/>
    <property type="match status" value="1"/>
</dbReference>
<evidence type="ECO:0000313" key="4">
    <source>
        <dbReference type="Proteomes" id="UP000614982"/>
    </source>
</evidence>
<evidence type="ECO:0000259" key="2">
    <source>
        <dbReference type="Pfam" id="PF13175"/>
    </source>
</evidence>
<keyword evidence="4" id="KW-1185">Reference proteome</keyword>
<dbReference type="InterPro" id="IPR014592">
    <property type="entry name" value="P-loop_UCP034888"/>
</dbReference>
<sequence length="461" mass="52554">MLRHLRLHNFKSWKKIDLKFGKVTGLFGTNSSGKSSLIQFMLLLKQTKNATDRGVVLDFGGPDQYVNLGGFQDVVYQHETNAVIDWYVEWDLPRKRVINDPLGKRTDILAFDDTLGIWSEVKYKNKQMTCEHLEYRFGKYSFLTAPKKAGSTEFVLLAEDDSDQESFKFKRVKARAWALPGPIKTHLFPDQAKTYFQNSDFLSLFESEYEAQMDKMFYLGPLREPPKRDYSWAGTSPVDVGKKGELTVAAVLSATLRNEKRNLGGKTRYKSFQEMIAYWLKELGLIDSFEISEIGEGSNLYRAYVKKDKDSTPALLTDVGFGVSQVLPALVLLYYVPEGSTVFMEQPEIHLHPSVQSGLADLILTVSKTRDVQVIIESHSEHLLRRLQRRIAEESARTEDIKLFFCDQAKGESVLSELELTEFGDIKNWPDSFFGDEMAEISATRKAALKRKIAMVSNESR</sequence>
<name>A0ABQ1DL79_PSECI</name>
<dbReference type="InterPro" id="IPR027417">
    <property type="entry name" value="P-loop_NTPase"/>
</dbReference>
<dbReference type="Pfam" id="PF12476">
    <property type="entry name" value="DUF3696"/>
    <property type="match status" value="1"/>
</dbReference>
<evidence type="ECO:0008006" key="5">
    <source>
        <dbReference type="Google" id="ProtNLM"/>
    </source>
</evidence>
<accession>A0ABQ1DL79</accession>
<dbReference type="PANTHER" id="PTHR43581">
    <property type="entry name" value="ATP/GTP PHOSPHATASE"/>
    <property type="match status" value="1"/>
</dbReference>
<organism evidence="3 4">
    <name type="scientific">Pseudomonas cichorii</name>
    <dbReference type="NCBI Taxonomy" id="36746"/>
    <lineage>
        <taxon>Bacteria</taxon>
        <taxon>Pseudomonadati</taxon>
        <taxon>Pseudomonadota</taxon>
        <taxon>Gammaproteobacteria</taxon>
        <taxon>Pseudomonadales</taxon>
        <taxon>Pseudomonadaceae</taxon>
        <taxon>Pseudomonas</taxon>
    </lineage>
</organism>
<dbReference type="InterPro" id="IPR022532">
    <property type="entry name" value="DUF3696"/>
</dbReference>
<dbReference type="PIRSF" id="PIRSF034888">
    <property type="entry name" value="P-loop_UCP034888"/>
    <property type="match status" value="1"/>
</dbReference>
<feature type="domain" description="Endonuclease GajA/Old nuclease/RecF-like AAA" evidence="2">
    <location>
        <begin position="302"/>
        <end position="383"/>
    </location>
</feature>
<dbReference type="EMBL" id="BLWA01000003">
    <property type="protein sequence ID" value="GFM91734.1"/>
    <property type="molecule type" value="Genomic_DNA"/>
</dbReference>
<evidence type="ECO:0000313" key="3">
    <source>
        <dbReference type="EMBL" id="GFM91734.1"/>
    </source>
</evidence>